<proteinExistence type="predicted"/>
<dbReference type="Gene3D" id="3.20.20.80">
    <property type="entry name" value="Glycosidases"/>
    <property type="match status" value="1"/>
</dbReference>
<dbReference type="GO" id="GO:0016798">
    <property type="term" value="F:hydrolase activity, acting on glycosyl bonds"/>
    <property type="evidence" value="ECO:0007669"/>
    <property type="project" value="UniProtKB-KW"/>
</dbReference>
<dbReference type="EMBL" id="JBHTOP010000026">
    <property type="protein sequence ID" value="MFD1672443.1"/>
    <property type="molecule type" value="Genomic_DNA"/>
</dbReference>
<dbReference type="InterPro" id="IPR017853">
    <property type="entry name" value="GH"/>
</dbReference>
<dbReference type="PANTHER" id="PTHR10357:SF210">
    <property type="entry name" value="MALTODEXTRIN GLUCOSIDASE"/>
    <property type="match status" value="1"/>
</dbReference>
<dbReference type="InterPro" id="IPR006047">
    <property type="entry name" value="GH13_cat_dom"/>
</dbReference>
<keyword evidence="5" id="KW-1185">Reference proteome</keyword>
<evidence type="ECO:0000256" key="2">
    <source>
        <dbReference type="ARBA" id="ARBA00023295"/>
    </source>
</evidence>
<dbReference type="InterPro" id="IPR013783">
    <property type="entry name" value="Ig-like_fold"/>
</dbReference>
<name>A0ABW4JA16_9LACO</name>
<evidence type="ECO:0000313" key="4">
    <source>
        <dbReference type="EMBL" id="MFD1672443.1"/>
    </source>
</evidence>
<dbReference type="Gene3D" id="3.90.400.10">
    <property type="entry name" value="Oligo-1,6-glucosidase, Domain 2"/>
    <property type="match status" value="1"/>
</dbReference>
<evidence type="ECO:0000259" key="3">
    <source>
        <dbReference type="SMART" id="SM00642"/>
    </source>
</evidence>
<dbReference type="Proteomes" id="UP001597267">
    <property type="component" value="Unassembled WGS sequence"/>
</dbReference>
<dbReference type="SMART" id="SM00642">
    <property type="entry name" value="Aamy"/>
    <property type="match status" value="1"/>
</dbReference>
<dbReference type="SUPFAM" id="SSF51445">
    <property type="entry name" value="(Trans)glycosidases"/>
    <property type="match status" value="1"/>
</dbReference>
<dbReference type="PANTHER" id="PTHR10357">
    <property type="entry name" value="ALPHA-AMYLASE FAMILY MEMBER"/>
    <property type="match status" value="1"/>
</dbReference>
<accession>A0ABW4JA16</accession>
<reference evidence="5" key="1">
    <citation type="journal article" date="2019" name="Int. J. Syst. Evol. Microbiol.">
        <title>The Global Catalogue of Microorganisms (GCM) 10K type strain sequencing project: providing services to taxonomists for standard genome sequencing and annotation.</title>
        <authorList>
            <consortium name="The Broad Institute Genomics Platform"/>
            <consortium name="The Broad Institute Genome Sequencing Center for Infectious Disease"/>
            <person name="Wu L."/>
            <person name="Ma J."/>
        </authorList>
    </citation>
    <scope>NUCLEOTIDE SEQUENCE [LARGE SCALE GENOMIC DNA]</scope>
    <source>
        <strain evidence="5">CCM 8896</strain>
    </source>
</reference>
<dbReference type="Pfam" id="PF00128">
    <property type="entry name" value="Alpha-amylase"/>
    <property type="match status" value="1"/>
</dbReference>
<sequence>MIEYNSFLSQYKQPFGAALKQTRHQFSIQVTDVQELQQVSLVVYRDEQWDDPEAVIPLNEQQTGFYTGEFYPASAGLYFYFFKIQTVTEAIYYGCQNGGLGGLGQVYDQRNAVQMYQLTCLKSEDKLPKWYQNAVFYHIFVDRFYNGNADGHVNAPKPNSFIYGTTNDLPYYVKNKQGEIVRWDFYGGNLKGIEAKLPYLKDLGITGIYLSPIFEARSNHRYDTGDYLKIDGVLGTLADFEHFLNTVHQLKMHVILDGVFNHVGADSRYFNLYQTYETNGAADHKDSPYYDWFTFKDYPKDYDSWWGVLDLPAINKDAQSFHDFIASDDQSVIGYWTKLGVDGWRLDVADELNDKFIFQIRQTLDRFKDKVLIGEVWEDASHKVSYGSRRHYIEGGGLEAVMNYPLRQLLLDLVNGKLTPTDWVQQILTLKQNYPKTVFNYNFNNIGTHDTQRALTVLNNDRQKFQLLWQLFLTLPGVPCIYYGDEAGVKGDVDPDNRRFFPWHHEDRQLQQFVKNLVHLRRQDLAFSNQAEFEPFSGGNWFGYLRRNGTQGHLCLVNPSATAQYLKASDVQVETLPPDLAKAVQRQISGVKLEPYEFLIFPCPKP</sequence>
<keyword evidence="2 4" id="KW-0326">Glycosidase</keyword>
<organism evidence="4 5">
    <name type="scientific">Agrilactobacillus yilanensis</name>
    <dbReference type="NCBI Taxonomy" id="2485997"/>
    <lineage>
        <taxon>Bacteria</taxon>
        <taxon>Bacillati</taxon>
        <taxon>Bacillota</taxon>
        <taxon>Bacilli</taxon>
        <taxon>Lactobacillales</taxon>
        <taxon>Lactobacillaceae</taxon>
        <taxon>Agrilactobacillus</taxon>
    </lineage>
</organism>
<gene>
    <name evidence="4" type="ORF">ACFQ5M_10060</name>
</gene>
<protein>
    <submittedName>
        <fullName evidence="4">Glycoside hydrolase family 13 protein</fullName>
        <ecNumber evidence="4">3.2.1.-</ecNumber>
    </submittedName>
</protein>
<comment type="caution">
    <text evidence="4">The sequence shown here is derived from an EMBL/GenBank/DDBJ whole genome shotgun (WGS) entry which is preliminary data.</text>
</comment>
<dbReference type="CDD" id="cd11338">
    <property type="entry name" value="AmyAc_CMD"/>
    <property type="match status" value="1"/>
</dbReference>
<evidence type="ECO:0000256" key="1">
    <source>
        <dbReference type="ARBA" id="ARBA00022801"/>
    </source>
</evidence>
<keyword evidence="1 4" id="KW-0378">Hydrolase</keyword>
<dbReference type="EC" id="3.2.1.-" evidence="4"/>
<dbReference type="InterPro" id="IPR045857">
    <property type="entry name" value="O16G_dom_2"/>
</dbReference>
<evidence type="ECO:0000313" key="5">
    <source>
        <dbReference type="Proteomes" id="UP001597267"/>
    </source>
</evidence>
<dbReference type="RefSeq" id="WP_225423592.1">
    <property type="nucleotide sequence ID" value="NZ_JBHTOP010000026.1"/>
</dbReference>
<feature type="domain" description="Glycosyl hydrolase family 13 catalytic" evidence="3">
    <location>
        <begin position="138"/>
        <end position="521"/>
    </location>
</feature>
<dbReference type="Gene3D" id="2.60.40.10">
    <property type="entry name" value="Immunoglobulins"/>
    <property type="match status" value="1"/>
</dbReference>